<dbReference type="GO" id="GO:0016740">
    <property type="term" value="F:transferase activity"/>
    <property type="evidence" value="ECO:0007669"/>
    <property type="project" value="UniProtKB-KW"/>
</dbReference>
<dbReference type="InterPro" id="IPR025877">
    <property type="entry name" value="MobA-like_NTP_Trfase"/>
</dbReference>
<dbReference type="Pfam" id="PF12804">
    <property type="entry name" value="NTP_transf_3"/>
    <property type="match status" value="1"/>
</dbReference>
<evidence type="ECO:0000313" key="2">
    <source>
        <dbReference type="EMBL" id="QKS55375.1"/>
    </source>
</evidence>
<dbReference type="PANTHER" id="PTHR43777:SF1">
    <property type="entry name" value="MOLYBDENUM COFACTOR CYTIDYLYLTRANSFERASE"/>
    <property type="match status" value="1"/>
</dbReference>
<dbReference type="CDD" id="cd04182">
    <property type="entry name" value="GT_2_like_f"/>
    <property type="match status" value="1"/>
</dbReference>
<reference evidence="2 3" key="1">
    <citation type="submission" date="2020-06" db="EMBL/GenBank/DDBJ databases">
        <title>Complete genome of Paenibacillus barcinonensis KACC11450.</title>
        <authorList>
            <person name="Kim M."/>
            <person name="Park Y.-J."/>
            <person name="Shin J.-H."/>
        </authorList>
    </citation>
    <scope>NUCLEOTIDE SEQUENCE [LARGE SCALE GENOMIC DNA]</scope>
    <source>
        <strain evidence="2 3">KACC11450</strain>
    </source>
</reference>
<dbReference type="InterPro" id="IPR029044">
    <property type="entry name" value="Nucleotide-diphossugar_trans"/>
</dbReference>
<keyword evidence="3" id="KW-1185">Reference proteome</keyword>
<organism evidence="2 3">
    <name type="scientific">Paenibacillus barcinonensis</name>
    <dbReference type="NCBI Taxonomy" id="198119"/>
    <lineage>
        <taxon>Bacteria</taxon>
        <taxon>Bacillati</taxon>
        <taxon>Bacillota</taxon>
        <taxon>Bacilli</taxon>
        <taxon>Bacillales</taxon>
        <taxon>Paenibacillaceae</taxon>
        <taxon>Paenibacillus</taxon>
    </lineage>
</organism>
<dbReference type="PANTHER" id="PTHR43777">
    <property type="entry name" value="MOLYBDENUM COFACTOR CYTIDYLYLTRANSFERASE"/>
    <property type="match status" value="1"/>
</dbReference>
<accession>A0ABX6PZR0</accession>
<sequence length="218" mass="23655">MLMQTTGIVLAAGNSSRLGRDKLLVTMPDGIALAGWTLRVALSSALDQIVCVVKPGDSLEWLPEECLRTIAGRCTAASRLRIAVCDDHAGGMANSIRCGLRTAMECSPEGVLMLMADQPLLTAQHINDILDALTSHPQCDYAAAVDEAAVKPPVAFRSCMFGPLLSLQGDEGARKILVNSRYRGVKIPLSRESFWDADTEPQLKRILDYAEGQMWREA</sequence>
<dbReference type="Proteomes" id="UP000509327">
    <property type="component" value="Chromosome"/>
</dbReference>
<protein>
    <submittedName>
        <fullName evidence="2">NTP transferase domain-containing protein</fullName>
    </submittedName>
</protein>
<gene>
    <name evidence="2" type="ORF">HUB98_02980</name>
</gene>
<evidence type="ECO:0000313" key="3">
    <source>
        <dbReference type="Proteomes" id="UP000509327"/>
    </source>
</evidence>
<proteinExistence type="predicted"/>
<evidence type="ECO:0000259" key="1">
    <source>
        <dbReference type="Pfam" id="PF12804"/>
    </source>
</evidence>
<dbReference type="RefSeq" id="WP_110896664.1">
    <property type="nucleotide sequence ID" value="NZ_CP054614.1"/>
</dbReference>
<dbReference type="Gene3D" id="3.90.550.10">
    <property type="entry name" value="Spore Coat Polysaccharide Biosynthesis Protein SpsA, Chain A"/>
    <property type="match status" value="1"/>
</dbReference>
<feature type="domain" description="MobA-like NTP transferase" evidence="1">
    <location>
        <begin position="7"/>
        <end position="178"/>
    </location>
</feature>
<keyword evidence="2" id="KW-0808">Transferase</keyword>
<dbReference type="EMBL" id="CP054614">
    <property type="protein sequence ID" value="QKS55375.1"/>
    <property type="molecule type" value="Genomic_DNA"/>
</dbReference>
<name>A0ABX6PZR0_PAEBA</name>
<dbReference type="SUPFAM" id="SSF53448">
    <property type="entry name" value="Nucleotide-diphospho-sugar transferases"/>
    <property type="match status" value="1"/>
</dbReference>